<feature type="transmembrane region" description="Helical" evidence="3">
    <location>
        <begin position="40"/>
        <end position="63"/>
    </location>
</feature>
<proteinExistence type="inferred from homology"/>
<name>A0AAD9M1C7_9PEZI</name>
<evidence type="ECO:0008006" key="6">
    <source>
        <dbReference type="Google" id="ProtNLM"/>
    </source>
</evidence>
<evidence type="ECO:0000313" key="4">
    <source>
        <dbReference type="EMBL" id="KAK2029069.1"/>
    </source>
</evidence>
<dbReference type="PANTHER" id="PTHR33365">
    <property type="entry name" value="YALI0B05434P"/>
    <property type="match status" value="1"/>
</dbReference>
<comment type="similarity">
    <text evidence="2">Belongs to the ustYa family.</text>
</comment>
<evidence type="ECO:0000313" key="5">
    <source>
        <dbReference type="Proteomes" id="UP001232148"/>
    </source>
</evidence>
<keyword evidence="3" id="KW-1133">Transmembrane helix</keyword>
<keyword evidence="5" id="KW-1185">Reference proteome</keyword>
<dbReference type="InterPro" id="IPR021765">
    <property type="entry name" value="UstYa-like"/>
</dbReference>
<dbReference type="AlphaFoldDB" id="A0AAD9M1C7"/>
<protein>
    <recommendedName>
        <fullName evidence="6">Tat pathway signal sequence</fullName>
    </recommendedName>
</protein>
<evidence type="ECO:0000256" key="3">
    <source>
        <dbReference type="SAM" id="Phobius"/>
    </source>
</evidence>
<dbReference type="PANTHER" id="PTHR33365:SF4">
    <property type="entry name" value="CYCLOCHLOROTINE BIOSYNTHESIS PROTEIN O"/>
    <property type="match status" value="1"/>
</dbReference>
<accession>A0AAD9M1C7</accession>
<dbReference type="Proteomes" id="UP001232148">
    <property type="component" value="Unassembled WGS sequence"/>
</dbReference>
<organism evidence="4 5">
    <name type="scientific">Colletotrichum zoysiae</name>
    <dbReference type="NCBI Taxonomy" id="1216348"/>
    <lineage>
        <taxon>Eukaryota</taxon>
        <taxon>Fungi</taxon>
        <taxon>Dikarya</taxon>
        <taxon>Ascomycota</taxon>
        <taxon>Pezizomycotina</taxon>
        <taxon>Sordariomycetes</taxon>
        <taxon>Hypocreomycetidae</taxon>
        <taxon>Glomerellales</taxon>
        <taxon>Glomerellaceae</taxon>
        <taxon>Colletotrichum</taxon>
        <taxon>Colletotrichum graminicola species complex</taxon>
    </lineage>
</organism>
<comment type="pathway">
    <text evidence="1">Mycotoxin biosynthesis.</text>
</comment>
<evidence type="ECO:0000256" key="1">
    <source>
        <dbReference type="ARBA" id="ARBA00004685"/>
    </source>
</evidence>
<sequence>MFGITKYKEHYARLEDDSETSSQPEKDRMPLLSSIHVVELAWRSVCLLMFIGGAIMMIAALRWTPSDKYCASKLSIWSPLIEAIEYEERDWESDFEVRNSGFTGPPTPEMEAKWDDISTVPAVTIPPERVPHLNRSVEQGLLAAPSPALGYVGVIEVFHHLHCINILRQYIWKDSYPEGLLPNLLKYNSPEVAREHTNHCIETLRQAITCSSDVTPYLIYQKTPSSRPGPSLQEDFGAFHKCRRFDKLLAWVKENGVDVSLSDLDSDSGN</sequence>
<keyword evidence="3" id="KW-0812">Transmembrane</keyword>
<keyword evidence="3" id="KW-0472">Membrane</keyword>
<gene>
    <name evidence="4" type="ORF">LX32DRAFT_589386</name>
</gene>
<reference evidence="4" key="1">
    <citation type="submission" date="2021-06" db="EMBL/GenBank/DDBJ databases">
        <title>Comparative genomics, transcriptomics and evolutionary studies reveal genomic signatures of adaptation to plant cell wall in hemibiotrophic fungi.</title>
        <authorList>
            <consortium name="DOE Joint Genome Institute"/>
            <person name="Baroncelli R."/>
            <person name="Diaz J.F."/>
            <person name="Benocci T."/>
            <person name="Peng M."/>
            <person name="Battaglia E."/>
            <person name="Haridas S."/>
            <person name="Andreopoulos W."/>
            <person name="Labutti K."/>
            <person name="Pangilinan J."/>
            <person name="Floch G.L."/>
            <person name="Makela M.R."/>
            <person name="Henrissat B."/>
            <person name="Grigoriev I.V."/>
            <person name="Crouch J.A."/>
            <person name="De Vries R.P."/>
            <person name="Sukno S.A."/>
            <person name="Thon M.R."/>
        </authorList>
    </citation>
    <scope>NUCLEOTIDE SEQUENCE</scope>
    <source>
        <strain evidence="4">MAFF235873</strain>
    </source>
</reference>
<dbReference type="Pfam" id="PF11807">
    <property type="entry name" value="UstYa"/>
    <property type="match status" value="1"/>
</dbReference>
<comment type="caution">
    <text evidence="4">The sequence shown here is derived from an EMBL/GenBank/DDBJ whole genome shotgun (WGS) entry which is preliminary data.</text>
</comment>
<dbReference type="EMBL" id="MU842869">
    <property type="protein sequence ID" value="KAK2029069.1"/>
    <property type="molecule type" value="Genomic_DNA"/>
</dbReference>
<dbReference type="GO" id="GO:0043386">
    <property type="term" value="P:mycotoxin biosynthetic process"/>
    <property type="evidence" value="ECO:0007669"/>
    <property type="project" value="InterPro"/>
</dbReference>
<evidence type="ECO:0000256" key="2">
    <source>
        <dbReference type="ARBA" id="ARBA00035112"/>
    </source>
</evidence>